<keyword evidence="4" id="KW-1185">Reference proteome</keyword>
<evidence type="ECO:0000313" key="3">
    <source>
        <dbReference type="EMBL" id="OCG75744.1"/>
    </source>
</evidence>
<dbReference type="OrthoDB" id="5242787at2"/>
<evidence type="ECO:0000256" key="1">
    <source>
        <dbReference type="ARBA" id="ARBA00023002"/>
    </source>
</evidence>
<dbReference type="RefSeq" id="WP_067023280.1">
    <property type="nucleotide sequence ID" value="NZ_CP038256.1"/>
</dbReference>
<feature type="domain" description="Pyridoxamine 5'-phosphate oxidase N-terminal" evidence="2">
    <location>
        <begin position="7"/>
        <end position="131"/>
    </location>
</feature>
<keyword evidence="1" id="KW-0560">Oxidoreductase</keyword>
<dbReference type="SUPFAM" id="SSF50475">
    <property type="entry name" value="FMN-binding split barrel"/>
    <property type="match status" value="1"/>
</dbReference>
<evidence type="ECO:0000259" key="2">
    <source>
        <dbReference type="Pfam" id="PF01243"/>
    </source>
</evidence>
<dbReference type="InterPro" id="IPR011576">
    <property type="entry name" value="Pyridox_Oxase_N"/>
</dbReference>
<comment type="caution">
    <text evidence="3">The sequence shown here is derived from an EMBL/GenBank/DDBJ whole genome shotgun (WGS) entry which is preliminary data.</text>
</comment>
<proteinExistence type="predicted"/>
<name>A0A1B9NGS1_9MICO</name>
<gene>
    <name evidence="3" type="ORF">A7J15_01465</name>
</gene>
<dbReference type="GO" id="GO:0070967">
    <property type="term" value="F:coenzyme F420 binding"/>
    <property type="evidence" value="ECO:0007669"/>
    <property type="project" value="TreeGrafter"/>
</dbReference>
<accession>A0A1B9NGS1</accession>
<dbReference type="InterPro" id="IPR052019">
    <property type="entry name" value="F420H2_bilvrd_red/Heme_oxyg"/>
</dbReference>
<dbReference type="Gene3D" id="2.30.110.10">
    <property type="entry name" value="Electron Transport, Fmn-binding Protein, Chain A"/>
    <property type="match status" value="1"/>
</dbReference>
<evidence type="ECO:0000313" key="4">
    <source>
        <dbReference type="Proteomes" id="UP000093355"/>
    </source>
</evidence>
<dbReference type="PANTHER" id="PTHR35176:SF6">
    <property type="entry name" value="HEME OXYGENASE HI_0854-RELATED"/>
    <property type="match status" value="1"/>
</dbReference>
<organism evidence="3 4">
    <name type="scientific">Microbacterium sediminis</name>
    <dbReference type="NCBI Taxonomy" id="904291"/>
    <lineage>
        <taxon>Bacteria</taxon>
        <taxon>Bacillati</taxon>
        <taxon>Actinomycetota</taxon>
        <taxon>Actinomycetes</taxon>
        <taxon>Micrococcales</taxon>
        <taxon>Microbacteriaceae</taxon>
        <taxon>Microbacterium</taxon>
    </lineage>
</organism>
<dbReference type="Pfam" id="PF01243">
    <property type="entry name" value="PNPOx_N"/>
    <property type="match status" value="1"/>
</dbReference>
<dbReference type="GO" id="GO:0016627">
    <property type="term" value="F:oxidoreductase activity, acting on the CH-CH group of donors"/>
    <property type="evidence" value="ECO:0007669"/>
    <property type="project" value="TreeGrafter"/>
</dbReference>
<protein>
    <submittedName>
        <fullName evidence="3">Pyridoxamine 5'-phosphate oxidase</fullName>
    </submittedName>
</protein>
<dbReference type="STRING" id="904291.A7J15_01465"/>
<dbReference type="InterPro" id="IPR012349">
    <property type="entry name" value="Split_barrel_FMN-bd"/>
</dbReference>
<dbReference type="EMBL" id="LXMD01000012">
    <property type="protein sequence ID" value="OCG75744.1"/>
    <property type="molecule type" value="Genomic_DNA"/>
</dbReference>
<dbReference type="GO" id="GO:0005829">
    <property type="term" value="C:cytosol"/>
    <property type="evidence" value="ECO:0007669"/>
    <property type="project" value="TreeGrafter"/>
</dbReference>
<sequence length="139" mass="15274">MALPLNERQAFLAEPHIGAVAVAAGDRAPVVVPVWYLYEPGGDIRIITPRDSRKAQLIEQAGRFSLLAQRAEPNPRYVSVEGPVVAFATASREMEAELVRRYLPEEAASAYLEASASFGPQVAIDMRPEHWLSADMPVF</sequence>
<dbReference type="PANTHER" id="PTHR35176">
    <property type="entry name" value="HEME OXYGENASE HI_0854-RELATED"/>
    <property type="match status" value="1"/>
</dbReference>
<dbReference type="Proteomes" id="UP000093355">
    <property type="component" value="Unassembled WGS sequence"/>
</dbReference>
<dbReference type="AlphaFoldDB" id="A0A1B9NGS1"/>
<reference evidence="3 4" key="1">
    <citation type="submission" date="2016-05" db="EMBL/GenBank/DDBJ databases">
        <authorList>
            <person name="Lavstsen T."/>
            <person name="Jespersen J.S."/>
        </authorList>
    </citation>
    <scope>NUCLEOTIDE SEQUENCE [LARGE SCALE GENOMIC DNA]</scope>
    <source>
        <strain evidence="3 4">YLB-01</strain>
    </source>
</reference>